<dbReference type="PANTHER" id="PTHR45168">
    <property type="entry name" value="DNAJ HOMOLOG SUBFAMILY B MEMBER 2"/>
    <property type="match status" value="1"/>
</dbReference>
<dbReference type="InterPro" id="IPR018253">
    <property type="entry name" value="DnaJ_domain_CS"/>
</dbReference>
<reference evidence="4 5" key="1">
    <citation type="journal article" date="2008" name="Nature">
        <title>Genome analysis of the platypus reveals unique signatures of evolution.</title>
        <authorList>
            <person name="Warren W.C."/>
            <person name="Hillier L.W."/>
            <person name="Marshall Graves J.A."/>
            <person name="Birney E."/>
            <person name="Ponting C.P."/>
            <person name="Grutzner F."/>
            <person name="Belov K."/>
            <person name="Miller W."/>
            <person name="Clarke L."/>
            <person name="Chinwalla A.T."/>
            <person name="Yang S.P."/>
            <person name="Heger A."/>
            <person name="Locke D.P."/>
            <person name="Miethke P."/>
            <person name="Waters P.D."/>
            <person name="Veyrunes F."/>
            <person name="Fulton L."/>
            <person name="Fulton B."/>
            <person name="Graves T."/>
            <person name="Wallis J."/>
            <person name="Puente X.S."/>
            <person name="Lopez-Otin C."/>
            <person name="Ordonez G.R."/>
            <person name="Eichler E.E."/>
            <person name="Chen L."/>
            <person name="Cheng Z."/>
            <person name="Deakin J.E."/>
            <person name="Alsop A."/>
            <person name="Thompson K."/>
            <person name="Kirby P."/>
            <person name="Papenfuss A.T."/>
            <person name="Wakefield M.J."/>
            <person name="Olender T."/>
            <person name="Lancet D."/>
            <person name="Huttley G.A."/>
            <person name="Smit A.F."/>
            <person name="Pask A."/>
            <person name="Temple-Smith P."/>
            <person name="Batzer M.A."/>
            <person name="Walker J.A."/>
            <person name="Konkel M.K."/>
            <person name="Harris R.S."/>
            <person name="Whittington C.M."/>
            <person name="Wong E.S."/>
            <person name="Gemmell N.J."/>
            <person name="Buschiazzo E."/>
            <person name="Vargas Jentzsch I.M."/>
            <person name="Merkel A."/>
            <person name="Schmitz J."/>
            <person name="Zemann A."/>
            <person name="Churakov G."/>
            <person name="Kriegs J.O."/>
            <person name="Brosius J."/>
            <person name="Murchison E.P."/>
            <person name="Sachidanandam R."/>
            <person name="Smith C."/>
            <person name="Hannon G.J."/>
            <person name="Tsend-Ayush E."/>
            <person name="McMillan D."/>
            <person name="Attenborough R."/>
            <person name="Rens W."/>
            <person name="Ferguson-Smith M."/>
            <person name="Lefevre C.M."/>
            <person name="Sharp J.A."/>
            <person name="Nicholas K.R."/>
            <person name="Ray D.A."/>
            <person name="Kube M."/>
            <person name="Reinhardt R."/>
            <person name="Pringle T.H."/>
            <person name="Taylor J."/>
            <person name="Jones R.C."/>
            <person name="Nixon B."/>
            <person name="Dacheux J.L."/>
            <person name="Niwa H."/>
            <person name="Sekita Y."/>
            <person name="Huang X."/>
            <person name="Stark A."/>
            <person name="Kheradpour P."/>
            <person name="Kellis M."/>
            <person name="Flicek P."/>
            <person name="Chen Y."/>
            <person name="Webber C."/>
            <person name="Hardison R."/>
            <person name="Nelson J."/>
            <person name="Hallsworth-Pepin K."/>
            <person name="Delehaunty K."/>
            <person name="Markovic C."/>
            <person name="Minx P."/>
            <person name="Feng Y."/>
            <person name="Kremitzki C."/>
            <person name="Mitreva M."/>
            <person name="Glasscock J."/>
            <person name="Wylie T."/>
            <person name="Wohldmann P."/>
            <person name="Thiru P."/>
            <person name="Nhan M.N."/>
            <person name="Pohl C.S."/>
            <person name="Smith S.M."/>
            <person name="Hou S."/>
            <person name="Nefedov M."/>
            <person name="de Jong P.J."/>
            <person name="Renfree M.B."/>
            <person name="Mardis E.R."/>
            <person name="Wilson R.K."/>
        </authorList>
    </citation>
    <scope>NUCLEOTIDE SEQUENCE [LARGE SCALE GENOMIC DNA]</scope>
    <source>
        <strain evidence="4 5">Glennie</strain>
    </source>
</reference>
<evidence type="ECO:0000259" key="3">
    <source>
        <dbReference type="PROSITE" id="PS50076"/>
    </source>
</evidence>
<gene>
    <name evidence="4" type="primary">DNAJB2</name>
</gene>
<accession>A0A6I8NY16</accession>
<reference evidence="4" key="3">
    <citation type="submission" date="2025-09" db="UniProtKB">
        <authorList>
            <consortium name="Ensembl"/>
        </authorList>
    </citation>
    <scope>IDENTIFICATION</scope>
    <source>
        <strain evidence="4">Glennie</strain>
    </source>
</reference>
<feature type="compositionally biased region" description="Basic residues" evidence="2">
    <location>
        <begin position="272"/>
        <end position="288"/>
    </location>
</feature>
<dbReference type="PRINTS" id="PR00625">
    <property type="entry name" value="JDOMAIN"/>
</dbReference>
<evidence type="ECO:0000313" key="5">
    <source>
        <dbReference type="Proteomes" id="UP000002279"/>
    </source>
</evidence>
<dbReference type="PROSITE" id="PS00636">
    <property type="entry name" value="DNAJ_1"/>
    <property type="match status" value="1"/>
</dbReference>
<reference evidence="4" key="2">
    <citation type="submission" date="2025-08" db="UniProtKB">
        <authorList>
            <consortium name="Ensembl"/>
        </authorList>
    </citation>
    <scope>IDENTIFICATION</scope>
    <source>
        <strain evidence="4">Glennie</strain>
    </source>
</reference>
<dbReference type="GeneTree" id="ENSGT00940000160220"/>
<feature type="region of interest" description="Disordered" evidence="2">
    <location>
        <begin position="248"/>
        <end position="303"/>
    </location>
</feature>
<dbReference type="GO" id="GO:0051082">
    <property type="term" value="F:unfolded protein binding"/>
    <property type="evidence" value="ECO:0007669"/>
    <property type="project" value="InterPro"/>
</dbReference>
<dbReference type="SUPFAM" id="SSF46565">
    <property type="entry name" value="Chaperone J-domain"/>
    <property type="match status" value="1"/>
</dbReference>
<feature type="compositionally biased region" description="Pro residues" evidence="2">
    <location>
        <begin position="327"/>
        <end position="346"/>
    </location>
</feature>
<dbReference type="FunFam" id="1.10.287.110:FF:000021">
    <property type="entry name" value="DnaJ (Hsp40) homolog, subfamily B, member 2"/>
    <property type="match status" value="1"/>
</dbReference>
<proteinExistence type="predicted"/>
<feature type="region of interest" description="Disordered" evidence="2">
    <location>
        <begin position="317"/>
        <end position="384"/>
    </location>
</feature>
<feature type="compositionally biased region" description="Pro residues" evidence="2">
    <location>
        <begin position="256"/>
        <end position="268"/>
    </location>
</feature>
<dbReference type="Ensembl" id="ENSOANT00000052535.1">
    <property type="protein sequence ID" value="ENSOANP00000046243.1"/>
    <property type="gene ID" value="ENSOANG00000038452.1"/>
</dbReference>
<dbReference type="Gene3D" id="1.10.287.110">
    <property type="entry name" value="DnaJ domain"/>
    <property type="match status" value="1"/>
</dbReference>
<evidence type="ECO:0000256" key="2">
    <source>
        <dbReference type="SAM" id="MobiDB-lite"/>
    </source>
</evidence>
<dbReference type="InterPro" id="IPR001623">
    <property type="entry name" value="DnaJ_domain"/>
</dbReference>
<dbReference type="Proteomes" id="UP000002279">
    <property type="component" value="Chromosome 1"/>
</dbReference>
<organism evidence="4 5">
    <name type="scientific">Ornithorhynchus anatinus</name>
    <name type="common">Duckbill platypus</name>
    <dbReference type="NCBI Taxonomy" id="9258"/>
    <lineage>
        <taxon>Eukaryota</taxon>
        <taxon>Metazoa</taxon>
        <taxon>Chordata</taxon>
        <taxon>Craniata</taxon>
        <taxon>Vertebrata</taxon>
        <taxon>Euteleostomi</taxon>
        <taxon>Mammalia</taxon>
        <taxon>Monotremata</taxon>
        <taxon>Ornithorhynchidae</taxon>
        <taxon>Ornithorhynchus</taxon>
    </lineage>
</organism>
<evidence type="ECO:0000313" key="4">
    <source>
        <dbReference type="Ensembl" id="ENSOANP00000046243.1"/>
    </source>
</evidence>
<dbReference type="GO" id="GO:0005737">
    <property type="term" value="C:cytoplasm"/>
    <property type="evidence" value="ECO:0007669"/>
    <property type="project" value="UniProtKB-ARBA"/>
</dbReference>
<dbReference type="SMART" id="SM00271">
    <property type="entry name" value="DnaJ"/>
    <property type="match status" value="1"/>
</dbReference>
<dbReference type="CDD" id="cd06257">
    <property type="entry name" value="DnaJ"/>
    <property type="match status" value="1"/>
</dbReference>
<dbReference type="AlphaFoldDB" id="A0A6I8NY16"/>
<dbReference type="PANTHER" id="PTHR45168:SF1">
    <property type="entry name" value="DNAJ HOMOLOG SUBFAMILY B MEMBER 2"/>
    <property type="match status" value="1"/>
</dbReference>
<dbReference type="PROSITE" id="PS50076">
    <property type="entry name" value="DNAJ_2"/>
    <property type="match status" value="1"/>
</dbReference>
<sequence>MTRRVPPPPCPPPRPTLCPLSPRGVDAMASYYAVLDVPPTASPEEIKKAYRRKALKWHPDKNVENKEFAEQKFKEVAEAYEVLSDKHKRDIYDRYGREGLTGVAGRGSPHPAEPGGPAFTFRSPDEVFREFFGGRDPFADLFDDLGPFSELQSQGIRTPGSFFSFSSYFPAHSAPPDFSSSSFSFSPGASAFRSVSTSTAFVRGRRVVTRRIVENGQERVEVEEDGQLKSIRINGIPDDLALGLELSRREQRASAPPGPRPAPPPAPPGRRALGRRPVRGGRRRRRRGPAAGHGLQPVRDGGRRREAACRCVLNWTPGTQRRTSETPRPPPPFPGPHTPNPFPPPASSGVLSSGGRKASGSEGAGSKVVVGINPPRPPGPSGTAADQAGVFIVRLLGAEHCTLNLGVGCRRTRSDDDI</sequence>
<feature type="domain" description="J" evidence="3">
    <location>
        <begin position="30"/>
        <end position="96"/>
    </location>
</feature>
<dbReference type="InterPro" id="IPR036869">
    <property type="entry name" value="J_dom_sf"/>
</dbReference>
<keyword evidence="5" id="KW-1185">Reference proteome</keyword>
<dbReference type="InterPro" id="IPR043183">
    <property type="entry name" value="DNJB2/6-like"/>
</dbReference>
<keyword evidence="1" id="KW-0143">Chaperone</keyword>
<protein>
    <recommendedName>
        <fullName evidence="3">J domain-containing protein</fullName>
    </recommendedName>
</protein>
<dbReference type="Bgee" id="ENSOANG00000038452">
    <property type="expression patterns" value="Expressed in heart and 8 other cell types or tissues"/>
</dbReference>
<dbReference type="GO" id="GO:0030544">
    <property type="term" value="F:Hsp70 protein binding"/>
    <property type="evidence" value="ECO:0007669"/>
    <property type="project" value="InterPro"/>
</dbReference>
<dbReference type="Pfam" id="PF00226">
    <property type="entry name" value="DnaJ"/>
    <property type="match status" value="1"/>
</dbReference>
<evidence type="ECO:0000256" key="1">
    <source>
        <dbReference type="ARBA" id="ARBA00023186"/>
    </source>
</evidence>
<name>A0A6I8NY16_ORNAN</name>